<dbReference type="EMBL" id="CP013910">
    <property type="protein sequence ID" value="ALW87835.1"/>
    <property type="molecule type" value="Genomic_DNA"/>
</dbReference>
<dbReference type="Proteomes" id="UP000060071">
    <property type="component" value="Chromosome"/>
</dbReference>
<protein>
    <submittedName>
        <fullName evidence="1">Uncharacterized protein</fullName>
    </submittedName>
</protein>
<evidence type="ECO:0000313" key="2">
    <source>
        <dbReference type="Proteomes" id="UP000060071"/>
    </source>
</evidence>
<evidence type="ECO:0000313" key="1">
    <source>
        <dbReference type="EMBL" id="ALW87835.1"/>
    </source>
</evidence>
<organism evidence="1 2">
    <name type="scientific">Deinococcus actinosclerus</name>
    <dbReference type="NCBI Taxonomy" id="1768108"/>
    <lineage>
        <taxon>Bacteria</taxon>
        <taxon>Thermotogati</taxon>
        <taxon>Deinococcota</taxon>
        <taxon>Deinococci</taxon>
        <taxon>Deinococcales</taxon>
        <taxon>Deinococcaceae</taxon>
        <taxon>Deinococcus</taxon>
    </lineage>
</organism>
<keyword evidence="2" id="KW-1185">Reference proteome</keyword>
<reference evidence="1 2" key="1">
    <citation type="submission" date="2015-12" db="EMBL/GenBank/DDBJ databases">
        <authorList>
            <person name="Kim M.K."/>
            <person name="Srinivasan S."/>
            <person name="Lee J.-J."/>
            <person name="Kim K."/>
        </authorList>
    </citation>
    <scope>NUCLEOTIDE SEQUENCE [LARGE SCALE GENOMIC DNA]</scope>
    <source>
        <strain evidence="1 2">BM2</strain>
    </source>
</reference>
<accession>A0ABM5X2A9</accession>
<gene>
    <name evidence="1" type="ORF">AUC44_02105</name>
</gene>
<sequence length="103" mass="11371">MPFSPLSGERLTLDGRTYALELLETGGFLTESGRAKYTATLTDLSTGRRLEYAGLWAKARRARDGTVRHSYSQPRVGTHRTWVDFTCALLTHAAQIWGQGVAA</sequence>
<proteinExistence type="predicted"/>
<name>A0ABM5X2A9_9DEIO</name>